<evidence type="ECO:0000313" key="3">
    <source>
        <dbReference type="EMBL" id="GAA3724511.1"/>
    </source>
</evidence>
<protein>
    <recommendedName>
        <fullName evidence="2">MlaB-like STAS domain-containing protein</fullName>
    </recommendedName>
</protein>
<dbReference type="InterPro" id="IPR058548">
    <property type="entry name" value="MlaB-like_STAS"/>
</dbReference>
<dbReference type="Gene3D" id="3.30.750.24">
    <property type="entry name" value="STAS domain"/>
    <property type="match status" value="1"/>
</dbReference>
<feature type="region of interest" description="Disordered" evidence="1">
    <location>
        <begin position="1"/>
        <end position="23"/>
    </location>
</feature>
<organism evidence="3 4">
    <name type="scientific">Sphingomonas cynarae</name>
    <dbReference type="NCBI Taxonomy" id="930197"/>
    <lineage>
        <taxon>Bacteria</taxon>
        <taxon>Pseudomonadati</taxon>
        <taxon>Pseudomonadota</taxon>
        <taxon>Alphaproteobacteria</taxon>
        <taxon>Sphingomonadales</taxon>
        <taxon>Sphingomonadaceae</taxon>
        <taxon>Sphingomonas</taxon>
    </lineage>
</organism>
<feature type="domain" description="MlaB-like STAS" evidence="2">
    <location>
        <begin position="27"/>
        <end position="98"/>
    </location>
</feature>
<sequence>MTSTLFPPEPSPASSITGPGAPTDRIVRLPAHCTTVTAEDTRVRLVLAADFDDLIEVDASQVESIGQATLQLLIAAHAEAVAAGRRFAIIDPSAAFVERVTHCRLAEAIGLESQKELNS</sequence>
<dbReference type="EMBL" id="BAABBF010000013">
    <property type="protein sequence ID" value="GAA3724511.1"/>
    <property type="molecule type" value="Genomic_DNA"/>
</dbReference>
<keyword evidence="4" id="KW-1185">Reference proteome</keyword>
<evidence type="ECO:0000259" key="2">
    <source>
        <dbReference type="Pfam" id="PF13466"/>
    </source>
</evidence>
<evidence type="ECO:0000313" key="4">
    <source>
        <dbReference type="Proteomes" id="UP001500523"/>
    </source>
</evidence>
<gene>
    <name evidence="3" type="ORF">GCM10022268_35740</name>
</gene>
<dbReference type="Proteomes" id="UP001500523">
    <property type="component" value="Unassembled WGS sequence"/>
</dbReference>
<dbReference type="InterPro" id="IPR036513">
    <property type="entry name" value="STAS_dom_sf"/>
</dbReference>
<reference evidence="4" key="1">
    <citation type="journal article" date="2019" name="Int. J. Syst. Evol. Microbiol.">
        <title>The Global Catalogue of Microorganisms (GCM) 10K type strain sequencing project: providing services to taxonomists for standard genome sequencing and annotation.</title>
        <authorList>
            <consortium name="The Broad Institute Genomics Platform"/>
            <consortium name="The Broad Institute Genome Sequencing Center for Infectious Disease"/>
            <person name="Wu L."/>
            <person name="Ma J."/>
        </authorList>
    </citation>
    <scope>NUCLEOTIDE SEQUENCE [LARGE SCALE GENOMIC DNA]</scope>
    <source>
        <strain evidence="4">JCM 17498</strain>
    </source>
</reference>
<name>A0ABP7EUP3_9SPHN</name>
<dbReference type="SUPFAM" id="SSF52091">
    <property type="entry name" value="SpoIIaa-like"/>
    <property type="match status" value="1"/>
</dbReference>
<comment type="caution">
    <text evidence="3">The sequence shown here is derived from an EMBL/GenBank/DDBJ whole genome shotgun (WGS) entry which is preliminary data.</text>
</comment>
<dbReference type="Pfam" id="PF13466">
    <property type="entry name" value="STAS_2"/>
    <property type="match status" value="1"/>
</dbReference>
<proteinExistence type="predicted"/>
<accession>A0ABP7EUP3</accession>
<dbReference type="RefSeq" id="WP_344694742.1">
    <property type="nucleotide sequence ID" value="NZ_BAABBF010000013.1"/>
</dbReference>
<evidence type="ECO:0000256" key="1">
    <source>
        <dbReference type="SAM" id="MobiDB-lite"/>
    </source>
</evidence>